<protein>
    <submittedName>
        <fullName evidence="2">Uncharacterized protein</fullName>
    </submittedName>
</protein>
<dbReference type="EMBL" id="JAUTXT010000008">
    <property type="protein sequence ID" value="KAK3676943.1"/>
    <property type="molecule type" value="Genomic_DNA"/>
</dbReference>
<evidence type="ECO:0000313" key="3">
    <source>
        <dbReference type="Proteomes" id="UP001274830"/>
    </source>
</evidence>
<accession>A0AAE0WSC6</accession>
<feature type="region of interest" description="Disordered" evidence="1">
    <location>
        <begin position="82"/>
        <end position="114"/>
    </location>
</feature>
<sequence>MSSRANGCNEDDIMASRKAIRRRVQADAVDHKQTAAVAVSEALPAWNLDHQPEEVQEALLGLEVLWREKDKRIKLLQRLSNPWPEDQQSGIHKDRAPAPSSPSPPKSHLPESTAAPISHPTFRHLLLTSPNDKTTRQILRAQLLRCRTPYDIKLILALCFTLTPRLKTHIAALHEPLVRALYRCRAQVPDTAVLSLLNAMRARYAVHEVPFNTQLLALGLKFAARTRSLADMKKYLRALSRDRRDVTSNVFRATIAKFSIGHRGLGEIRNGRWKRHELLQVLTGFHDCAQLPPKQQFHLGTFLDRSDWQYLHGWIAALARCRDAEAVWREWQLWKLSEGRRRPKVLNVPQRVVTTRSRGDYWFVEQMAYAGGVGYAWRIVEEIDMGFGRMKERIKTRLLEGLEFCPAEYFSVHRDAIREALLRKCETDLSLIEKAMSVSWIPTDLDDEAQGYHVLFEEQEAVLERLGEEGWKVEEDFGFPYEGEGIVPVRERGLHDAGVVEEGEGEG</sequence>
<comment type="caution">
    <text evidence="2">The sequence shown here is derived from an EMBL/GenBank/DDBJ whole genome shotgun (WGS) entry which is preliminary data.</text>
</comment>
<organism evidence="2 3">
    <name type="scientific">Recurvomyces mirabilis</name>
    <dbReference type="NCBI Taxonomy" id="574656"/>
    <lineage>
        <taxon>Eukaryota</taxon>
        <taxon>Fungi</taxon>
        <taxon>Dikarya</taxon>
        <taxon>Ascomycota</taxon>
        <taxon>Pezizomycotina</taxon>
        <taxon>Dothideomycetes</taxon>
        <taxon>Dothideomycetidae</taxon>
        <taxon>Mycosphaerellales</taxon>
        <taxon>Teratosphaeriaceae</taxon>
        <taxon>Recurvomyces</taxon>
    </lineage>
</organism>
<evidence type="ECO:0000256" key="1">
    <source>
        <dbReference type="SAM" id="MobiDB-lite"/>
    </source>
</evidence>
<gene>
    <name evidence="2" type="ORF">LTR78_003148</name>
</gene>
<dbReference type="Proteomes" id="UP001274830">
    <property type="component" value="Unassembled WGS sequence"/>
</dbReference>
<proteinExistence type="predicted"/>
<evidence type="ECO:0000313" key="2">
    <source>
        <dbReference type="EMBL" id="KAK3676943.1"/>
    </source>
</evidence>
<reference evidence="2" key="1">
    <citation type="submission" date="2023-07" db="EMBL/GenBank/DDBJ databases">
        <title>Black Yeasts Isolated from many extreme environments.</title>
        <authorList>
            <person name="Coleine C."/>
            <person name="Stajich J.E."/>
            <person name="Selbmann L."/>
        </authorList>
    </citation>
    <scope>NUCLEOTIDE SEQUENCE</scope>
    <source>
        <strain evidence="2">CCFEE 5485</strain>
    </source>
</reference>
<dbReference type="AlphaFoldDB" id="A0AAE0WSC6"/>
<keyword evidence="3" id="KW-1185">Reference proteome</keyword>
<name>A0AAE0WSC6_9PEZI</name>